<comment type="pathway">
    <text evidence="6">Porphyrin-containing compound metabolism; protoheme biosynthesis.</text>
</comment>
<evidence type="ECO:0000256" key="1">
    <source>
        <dbReference type="ARBA" id="ARBA00001974"/>
    </source>
</evidence>
<evidence type="ECO:0000313" key="8">
    <source>
        <dbReference type="EMBL" id="HEN16741.1"/>
    </source>
</evidence>
<evidence type="ECO:0000259" key="7">
    <source>
        <dbReference type="Pfam" id="PF01593"/>
    </source>
</evidence>
<comment type="catalytic activity">
    <reaction evidence="6">
        <text>coproporphyrinogen III + 3 O2 = coproporphyrin III + 3 H2O2</text>
        <dbReference type="Rhea" id="RHEA:43436"/>
        <dbReference type="ChEBI" id="CHEBI:15379"/>
        <dbReference type="ChEBI" id="CHEBI:16240"/>
        <dbReference type="ChEBI" id="CHEBI:57309"/>
        <dbReference type="ChEBI" id="CHEBI:131725"/>
        <dbReference type="EC" id="1.3.3.15"/>
    </reaction>
</comment>
<keyword evidence="3 6" id="KW-0274">FAD</keyword>
<proteinExistence type="inferred from homology"/>
<keyword evidence="5 6" id="KW-0350">Heme biosynthesis</keyword>
<reference evidence="8" key="1">
    <citation type="journal article" date="2020" name="mSystems">
        <title>Genome- and Community-Level Interaction Insights into Carbon Utilization and Element Cycling Functions of Hydrothermarchaeota in Hydrothermal Sediment.</title>
        <authorList>
            <person name="Zhou Z."/>
            <person name="Liu Y."/>
            <person name="Xu W."/>
            <person name="Pan J."/>
            <person name="Luo Z.H."/>
            <person name="Li M."/>
        </authorList>
    </citation>
    <scope>NUCLEOTIDE SEQUENCE [LARGE SCALE GENOMIC DNA]</scope>
    <source>
        <strain evidence="8">SpSt-339</strain>
    </source>
</reference>
<dbReference type="NCBIfam" id="TIGR00562">
    <property type="entry name" value="proto_IX_ox"/>
    <property type="match status" value="1"/>
</dbReference>
<accession>A0A7C2K324</accession>
<dbReference type="Pfam" id="PF01593">
    <property type="entry name" value="Amino_oxidase"/>
    <property type="match status" value="1"/>
</dbReference>
<keyword evidence="4 6" id="KW-0560">Oxidoreductase</keyword>
<dbReference type="EMBL" id="DSOK01000407">
    <property type="protein sequence ID" value="HEN16741.1"/>
    <property type="molecule type" value="Genomic_DNA"/>
</dbReference>
<dbReference type="GO" id="GO:0004729">
    <property type="term" value="F:oxygen-dependent protoporphyrinogen oxidase activity"/>
    <property type="evidence" value="ECO:0007669"/>
    <property type="project" value="UniProtKB-UniRule"/>
</dbReference>
<dbReference type="PANTHER" id="PTHR42923">
    <property type="entry name" value="PROTOPORPHYRINOGEN OXIDASE"/>
    <property type="match status" value="1"/>
</dbReference>
<dbReference type="UniPathway" id="UPA00252"/>
<comment type="caution">
    <text evidence="8">The sequence shown here is derived from an EMBL/GenBank/DDBJ whole genome shotgun (WGS) entry which is preliminary data.</text>
</comment>
<dbReference type="Gene3D" id="3.90.660.20">
    <property type="entry name" value="Protoporphyrinogen oxidase, mitochondrial, domain 2"/>
    <property type="match status" value="1"/>
</dbReference>
<dbReference type="Gene3D" id="1.10.3110.10">
    <property type="entry name" value="protoporphyrinogen ix oxidase, domain 3"/>
    <property type="match status" value="1"/>
</dbReference>
<dbReference type="InterPro" id="IPR036188">
    <property type="entry name" value="FAD/NAD-bd_sf"/>
</dbReference>
<sequence>MPNPSCPRIAIIGGGLTGLAAAHRLTELATEQGRSVDVTLYEAGPRLGGIVGTVERDGYLIDTGADSFITNKPGALQLCQRLGLESRLQATEPMYRGALVLHDGRPVPVPEGFQLLSPSAMWPVLKSPILSLVGKLRMAQEYFIPPRKDTGDETLASFVRRRFGQEVLERLVQPLVGGIYTSDPEKLSLAATMPRFLEMEREYGSLIRATRSAKPPTSDEDRTSSGARYGLFAGLRGGMQELVDALAARVTPSCRVELNAPVESMLPDITHAPPRSVYCLRVRGRTTDPFDAVIPTLPAYRTADLVTELDQDLATQLRGIGYASSSIVVTGHALQNVRDPLNAFGLVVPHIERRRILAVSFSSRKFPNRAPDGRVLLRTFVGGAMQPDLFDLDDVATVQLVREELAATLGVTGEPDFAIVARYPRAMPQYHLGHLERVAEIERLSARHPGLALAGNAYRGVGVPDAIHSGEQAAERVFG</sequence>
<comment type="function">
    <text evidence="6">Involved in coproporphyrin-dependent heme b biosynthesis. Catalyzes the oxidation of coproporphyrinogen III to coproporphyrin III.</text>
</comment>
<evidence type="ECO:0000256" key="5">
    <source>
        <dbReference type="ARBA" id="ARBA00023133"/>
    </source>
</evidence>
<dbReference type="GO" id="GO:0005737">
    <property type="term" value="C:cytoplasm"/>
    <property type="evidence" value="ECO:0007669"/>
    <property type="project" value="UniProtKB-SubCell"/>
</dbReference>
<evidence type="ECO:0000256" key="2">
    <source>
        <dbReference type="ARBA" id="ARBA00022630"/>
    </source>
</evidence>
<evidence type="ECO:0000256" key="6">
    <source>
        <dbReference type="RuleBase" id="RU364052"/>
    </source>
</evidence>
<protein>
    <recommendedName>
        <fullName evidence="6">Coproporphyrinogen III oxidase</fullName>
        <ecNumber evidence="6">1.3.3.15</ecNumber>
    </recommendedName>
</protein>
<keyword evidence="6" id="KW-0963">Cytoplasm</keyword>
<comment type="similarity">
    <text evidence="6">Belongs to the protoporphyrinogen/coproporphyrinogen oxidase family. Coproporphyrinogen III oxidase subfamily.</text>
</comment>
<dbReference type="InterPro" id="IPR004572">
    <property type="entry name" value="Protoporphyrinogen_oxidase"/>
</dbReference>
<feature type="domain" description="Amine oxidase" evidence="7">
    <location>
        <begin position="16"/>
        <end position="477"/>
    </location>
</feature>
<dbReference type="InterPro" id="IPR002937">
    <property type="entry name" value="Amino_oxidase"/>
</dbReference>
<dbReference type="AlphaFoldDB" id="A0A7C2K324"/>
<dbReference type="PANTHER" id="PTHR42923:SF3">
    <property type="entry name" value="PROTOPORPHYRINOGEN OXIDASE"/>
    <property type="match status" value="1"/>
</dbReference>
<comment type="cofactor">
    <cofactor evidence="1 6">
        <name>FAD</name>
        <dbReference type="ChEBI" id="CHEBI:57692"/>
    </cofactor>
</comment>
<comment type="subcellular location">
    <subcellularLocation>
        <location evidence="6">Cytoplasm</location>
    </subcellularLocation>
</comment>
<dbReference type="SUPFAM" id="SSF54373">
    <property type="entry name" value="FAD-linked reductases, C-terminal domain"/>
    <property type="match status" value="1"/>
</dbReference>
<dbReference type="Gene3D" id="3.50.50.60">
    <property type="entry name" value="FAD/NAD(P)-binding domain"/>
    <property type="match status" value="1"/>
</dbReference>
<evidence type="ECO:0000256" key="4">
    <source>
        <dbReference type="ARBA" id="ARBA00023002"/>
    </source>
</evidence>
<evidence type="ECO:0000256" key="3">
    <source>
        <dbReference type="ARBA" id="ARBA00022827"/>
    </source>
</evidence>
<name>A0A7C2K324_9PLAN</name>
<gene>
    <name evidence="8" type="primary">hemG</name>
    <name evidence="8" type="ORF">ENQ76_14870</name>
</gene>
<organism evidence="8">
    <name type="scientific">Schlesneria paludicola</name>
    <dbReference type="NCBI Taxonomy" id="360056"/>
    <lineage>
        <taxon>Bacteria</taxon>
        <taxon>Pseudomonadati</taxon>
        <taxon>Planctomycetota</taxon>
        <taxon>Planctomycetia</taxon>
        <taxon>Planctomycetales</taxon>
        <taxon>Planctomycetaceae</taxon>
        <taxon>Schlesneria</taxon>
    </lineage>
</organism>
<dbReference type="EC" id="1.3.3.15" evidence="6"/>
<dbReference type="GO" id="GO:0006783">
    <property type="term" value="P:heme biosynthetic process"/>
    <property type="evidence" value="ECO:0007669"/>
    <property type="project" value="UniProtKB-UniRule"/>
</dbReference>
<dbReference type="InterPro" id="IPR050464">
    <property type="entry name" value="Zeta_carotene_desat/Oxidored"/>
</dbReference>
<keyword evidence="2 6" id="KW-0285">Flavoprotein</keyword>
<dbReference type="SUPFAM" id="SSF51905">
    <property type="entry name" value="FAD/NAD(P)-binding domain"/>
    <property type="match status" value="1"/>
</dbReference>